<dbReference type="Gene3D" id="1.10.287.470">
    <property type="entry name" value="Helix hairpin bin"/>
    <property type="match status" value="1"/>
</dbReference>
<dbReference type="SUPFAM" id="SSF111369">
    <property type="entry name" value="HlyD-like secretion proteins"/>
    <property type="match status" value="3"/>
</dbReference>
<dbReference type="RefSeq" id="WP_162007884.1">
    <property type="nucleotide sequence ID" value="NZ_CP045875.1"/>
</dbReference>
<dbReference type="PRINTS" id="PR01490">
    <property type="entry name" value="RTXTOXIND"/>
</dbReference>
<evidence type="ECO:0000256" key="1">
    <source>
        <dbReference type="SAM" id="Coils"/>
    </source>
</evidence>
<organism evidence="3 4">
    <name type="scientific">Heliorestis convoluta</name>
    <dbReference type="NCBI Taxonomy" id="356322"/>
    <lineage>
        <taxon>Bacteria</taxon>
        <taxon>Bacillati</taxon>
        <taxon>Bacillota</taxon>
        <taxon>Clostridia</taxon>
        <taxon>Eubacteriales</taxon>
        <taxon>Heliobacteriaceae</taxon>
        <taxon>Heliorestis</taxon>
    </lineage>
</organism>
<reference evidence="4" key="1">
    <citation type="submission" date="2019-11" db="EMBL/GenBank/DDBJ databases">
        <title>Genome sequence of Heliorestis convoluta strain HH, an alkaliphilic and minimalistic phototrophic bacterium from a soda lake in Egypt.</title>
        <authorList>
            <person name="Dewey E.D."/>
            <person name="Stokes L.M."/>
            <person name="Burchell B.M."/>
            <person name="Shaffer K.N."/>
            <person name="Huntington A.M."/>
            <person name="Baker J.M."/>
            <person name="Nadendla S."/>
            <person name="Giglio M.G."/>
            <person name="Touchman J.W."/>
            <person name="Blankenship R.E."/>
            <person name="Madigan M.T."/>
            <person name="Sattley W.M."/>
        </authorList>
    </citation>
    <scope>NUCLEOTIDE SEQUENCE [LARGE SCALE GENOMIC DNA]</scope>
    <source>
        <strain evidence="4">HH</strain>
    </source>
</reference>
<evidence type="ECO:0000259" key="2">
    <source>
        <dbReference type="Pfam" id="PF25881"/>
    </source>
</evidence>
<feature type="domain" description="YbhG-like alpha-helical hairpin" evidence="2">
    <location>
        <begin position="110"/>
        <end position="225"/>
    </location>
</feature>
<evidence type="ECO:0000313" key="3">
    <source>
        <dbReference type="EMBL" id="QGG46974.1"/>
    </source>
</evidence>
<dbReference type="Pfam" id="PF25881">
    <property type="entry name" value="HH_YBHG"/>
    <property type="match status" value="1"/>
</dbReference>
<feature type="coiled-coil region" evidence="1">
    <location>
        <begin position="107"/>
        <end position="167"/>
    </location>
</feature>
<dbReference type="EMBL" id="CP045875">
    <property type="protein sequence ID" value="QGG46974.1"/>
    <property type="molecule type" value="Genomic_DNA"/>
</dbReference>
<keyword evidence="4" id="KW-1185">Reference proteome</keyword>
<dbReference type="PANTHER" id="PTHR30438:SF2">
    <property type="entry name" value="MEMBRANE PROTEIN"/>
    <property type="match status" value="1"/>
</dbReference>
<name>A0A5Q2MWQ0_9FIRM</name>
<sequence length="383" mass="41824">MDRINKKMTIIAVLLLFILSLLGFTFYPWSSKESGQRDKLLSGYIEGTEVNISSKIPGKVEAILVQEGDRVEAGQVLVRLESRELIEQLNQAKAALAQAQYGALLAAETIEGQIAQAKASLEGAQAHLQALEKGPRSQEIAMTKAAVDQARASYENAKNNYERMEVLFENGAVPAKSRDDAKTMVESTEATYIQAREKLAMVEEGSRSEEIDGGKSKVAQAEAVYQMAIGNRHQLSLQNAVVEQARAALEAAQAMVDNTEIKAPQEGIIAYRMVEMGEMVIAGMTMMTIVNNDQVWVRSQVPEDLVTTLSIGQELPVYVAGVEEPFTGTLVWINASADFATRKATQDLGDFDVKTFAIKIQVDNSKGILKNGMTARVLLPEPL</sequence>
<dbReference type="PANTHER" id="PTHR30438">
    <property type="entry name" value="36 KDA ANTIGEN-RELATED"/>
    <property type="match status" value="1"/>
</dbReference>
<dbReference type="Gene3D" id="2.40.30.170">
    <property type="match status" value="1"/>
</dbReference>
<keyword evidence="1" id="KW-0175">Coiled coil</keyword>
<dbReference type="KEGG" id="hcv:FTV88_0817"/>
<accession>A0A5Q2MWQ0</accession>
<dbReference type="InterPro" id="IPR059052">
    <property type="entry name" value="HH_YbhG-like"/>
</dbReference>
<gene>
    <name evidence="3" type="ORF">FTV88_0817</name>
</gene>
<protein>
    <submittedName>
        <fullName evidence="3">HlyD family secretion protein, putative</fullName>
    </submittedName>
</protein>
<evidence type="ECO:0000313" key="4">
    <source>
        <dbReference type="Proteomes" id="UP000366051"/>
    </source>
</evidence>
<dbReference type="GO" id="GO:0005886">
    <property type="term" value="C:plasma membrane"/>
    <property type="evidence" value="ECO:0007669"/>
    <property type="project" value="TreeGrafter"/>
</dbReference>
<proteinExistence type="predicted"/>
<dbReference type="AlphaFoldDB" id="A0A5Q2MWQ0"/>
<dbReference type="Gene3D" id="2.40.50.100">
    <property type="match status" value="2"/>
</dbReference>
<dbReference type="Proteomes" id="UP000366051">
    <property type="component" value="Chromosome"/>
</dbReference>